<keyword evidence="10" id="KW-1185">Reference proteome</keyword>
<feature type="transmembrane region" description="Helical" evidence="8">
    <location>
        <begin position="18"/>
        <end position="36"/>
    </location>
</feature>
<evidence type="ECO:0000256" key="5">
    <source>
        <dbReference type="ARBA" id="ARBA00022989"/>
    </source>
</evidence>
<keyword evidence="6 8" id="KW-0472">Membrane</keyword>
<feature type="transmembrane region" description="Helical" evidence="8">
    <location>
        <begin position="99"/>
        <end position="124"/>
    </location>
</feature>
<dbReference type="InterPro" id="IPR018584">
    <property type="entry name" value="GT87"/>
</dbReference>
<keyword evidence="4 8" id="KW-0812">Transmembrane</keyword>
<organism evidence="9 10">
    <name type="scientific">Novosphingobium aquae</name>
    <dbReference type="NCBI Taxonomy" id="3133435"/>
    <lineage>
        <taxon>Bacteria</taxon>
        <taxon>Pseudomonadati</taxon>
        <taxon>Pseudomonadota</taxon>
        <taxon>Alphaproteobacteria</taxon>
        <taxon>Sphingomonadales</taxon>
        <taxon>Sphingomonadaceae</taxon>
        <taxon>Novosphingobium</taxon>
    </lineage>
</organism>
<evidence type="ECO:0000256" key="4">
    <source>
        <dbReference type="ARBA" id="ARBA00022692"/>
    </source>
</evidence>
<protein>
    <submittedName>
        <fullName evidence="9">Glycosyltransferase 87 family protein</fullName>
    </submittedName>
</protein>
<evidence type="ECO:0000313" key="9">
    <source>
        <dbReference type="EMBL" id="MEJ6010541.1"/>
    </source>
</evidence>
<feature type="transmembrane region" description="Helical" evidence="8">
    <location>
        <begin position="266"/>
        <end position="287"/>
    </location>
</feature>
<feature type="transmembrane region" description="Helical" evidence="8">
    <location>
        <begin position="184"/>
        <end position="205"/>
    </location>
</feature>
<comment type="caution">
    <text evidence="9">The sequence shown here is derived from an EMBL/GenBank/DDBJ whole genome shotgun (WGS) entry which is preliminary data.</text>
</comment>
<comment type="similarity">
    <text evidence="7">Belongs to the glycosyltransferase 87 family.</text>
</comment>
<keyword evidence="5 8" id="KW-1133">Transmembrane helix</keyword>
<sequence length="437" mass="47492">MAGKGCFGQVQNELKRRAVPPLVAVIVFCAMTALYLEASWPTYRQVLGTWGVRAWPWPFLDTDTVLSAARCLREGADVYAFNPCDPEARTYGYSPLWMVLAWFPVTIGWIPWVGLAFFALFVFALWLLPAGRNREAVILIVIGLLSSATVLAVERGNNDLVNFALVAGMAALMGRSATARLAGYAMGLLAGLLKFYPMLVMLAALREKPARFFAITAASIIVTLLAAAVTWHDLVRTWMIVPQGSPIYEMFGAPNFGKGLVVLFNLPAPVGSILRGVMTLAALAIGIRYGLRPATGATMAQLSVRERDFLLIGALMTIGCFMSAQNISYRTINLLLVLPSLTALRLIDAPRALKAMALVAIGLLWAELLFHWIQAFAAIAGGTLGTVLEFGLGWLGREIAWWWMVTLLIACATALIRPLTMVDFALGLRRQPASTAA</sequence>
<comment type="subcellular location">
    <subcellularLocation>
        <location evidence="1">Cell membrane</location>
        <topology evidence="1">Multi-pass membrane protein</topology>
    </subcellularLocation>
</comment>
<feature type="transmembrane region" description="Helical" evidence="8">
    <location>
        <begin position="136"/>
        <end position="153"/>
    </location>
</feature>
<keyword evidence="3" id="KW-0808">Transferase</keyword>
<evidence type="ECO:0000256" key="1">
    <source>
        <dbReference type="ARBA" id="ARBA00004651"/>
    </source>
</evidence>
<evidence type="ECO:0000256" key="6">
    <source>
        <dbReference type="ARBA" id="ARBA00023136"/>
    </source>
</evidence>
<accession>A0ABU8S9F1</accession>
<feature type="transmembrane region" description="Helical" evidence="8">
    <location>
        <begin position="212"/>
        <end position="231"/>
    </location>
</feature>
<evidence type="ECO:0000313" key="10">
    <source>
        <dbReference type="Proteomes" id="UP001379235"/>
    </source>
</evidence>
<dbReference type="Proteomes" id="UP001379235">
    <property type="component" value="Unassembled WGS sequence"/>
</dbReference>
<feature type="transmembrane region" description="Helical" evidence="8">
    <location>
        <begin position="308"/>
        <end position="325"/>
    </location>
</feature>
<dbReference type="EMBL" id="JBBHJY010000005">
    <property type="protein sequence ID" value="MEJ6010541.1"/>
    <property type="molecule type" value="Genomic_DNA"/>
</dbReference>
<evidence type="ECO:0000256" key="7">
    <source>
        <dbReference type="ARBA" id="ARBA00024033"/>
    </source>
</evidence>
<name>A0ABU8S9F1_9SPHN</name>
<dbReference type="RefSeq" id="WP_339967248.1">
    <property type="nucleotide sequence ID" value="NZ_JBBHJY010000005.1"/>
</dbReference>
<keyword evidence="2" id="KW-1003">Cell membrane</keyword>
<feature type="transmembrane region" description="Helical" evidence="8">
    <location>
        <begin position="400"/>
        <end position="420"/>
    </location>
</feature>
<evidence type="ECO:0000256" key="3">
    <source>
        <dbReference type="ARBA" id="ARBA00022679"/>
    </source>
</evidence>
<gene>
    <name evidence="9" type="ORF">WG900_11510</name>
</gene>
<proteinExistence type="inferred from homology"/>
<evidence type="ECO:0000256" key="2">
    <source>
        <dbReference type="ARBA" id="ARBA00022475"/>
    </source>
</evidence>
<reference evidence="9 10" key="1">
    <citation type="submission" date="2024-03" db="EMBL/GenBank/DDBJ databases">
        <authorList>
            <person name="Jo J.-H."/>
        </authorList>
    </citation>
    <scope>NUCLEOTIDE SEQUENCE [LARGE SCALE GENOMIC DNA]</scope>
    <source>
        <strain evidence="9 10">AS3R-12</strain>
    </source>
</reference>
<evidence type="ECO:0000256" key="8">
    <source>
        <dbReference type="SAM" id="Phobius"/>
    </source>
</evidence>
<dbReference type="Pfam" id="PF09594">
    <property type="entry name" value="GT87"/>
    <property type="match status" value="1"/>
</dbReference>